<protein>
    <recommendedName>
        <fullName evidence="3">Lipoprotein</fullName>
    </recommendedName>
</protein>
<gene>
    <name evidence="1" type="ORF">QWY31_11020</name>
</gene>
<evidence type="ECO:0008006" key="3">
    <source>
        <dbReference type="Google" id="ProtNLM"/>
    </source>
</evidence>
<accession>A0ABT8F6D5</accession>
<proteinExistence type="predicted"/>
<dbReference type="Proteomes" id="UP001168552">
    <property type="component" value="Unassembled WGS sequence"/>
</dbReference>
<comment type="caution">
    <text evidence="1">The sequence shown here is derived from an EMBL/GenBank/DDBJ whole genome shotgun (WGS) entry which is preliminary data.</text>
</comment>
<dbReference type="EMBL" id="JAUHJS010000005">
    <property type="protein sequence ID" value="MDN4166036.1"/>
    <property type="molecule type" value="Genomic_DNA"/>
</dbReference>
<dbReference type="PROSITE" id="PS51257">
    <property type="entry name" value="PROKAR_LIPOPROTEIN"/>
    <property type="match status" value="1"/>
</dbReference>
<organism evidence="1 2">
    <name type="scientific">Shiella aurantiaca</name>
    <dbReference type="NCBI Taxonomy" id="3058365"/>
    <lineage>
        <taxon>Bacteria</taxon>
        <taxon>Pseudomonadati</taxon>
        <taxon>Bacteroidota</taxon>
        <taxon>Cytophagia</taxon>
        <taxon>Cytophagales</taxon>
        <taxon>Shiellaceae</taxon>
        <taxon>Shiella</taxon>
    </lineage>
</organism>
<sequence length="274" mass="32017">MRLLLLCLLFSSASCVSLQREQAQDQLSVAPDPLVGNWINKRYADKLKETLSPYQAAKQFPYEVLSIRVAGIDSLLVQEIKYEESESNEWHYFTKEASLYQQVANREANCTTCTYQPCKDHCQQIRFADGNVEVVLLDQKEFVRMPNLCPYPDKDWWLCLDYWVNQEVIAGNYAVKDVESGIEFKVQIFDNGTITGWPNRGRYLVWNWFQAEQEAYAFDVLQFTTNDYTDDQFDFSEAYALERDGGVIRLYRTAIHPETRMAEKHELAFELFKK</sequence>
<evidence type="ECO:0000313" key="1">
    <source>
        <dbReference type="EMBL" id="MDN4166036.1"/>
    </source>
</evidence>
<dbReference type="RefSeq" id="WP_320004571.1">
    <property type="nucleotide sequence ID" value="NZ_JAUHJS010000005.1"/>
</dbReference>
<name>A0ABT8F6D5_9BACT</name>
<evidence type="ECO:0000313" key="2">
    <source>
        <dbReference type="Proteomes" id="UP001168552"/>
    </source>
</evidence>
<reference evidence="1" key="1">
    <citation type="submission" date="2023-06" db="EMBL/GenBank/DDBJ databases">
        <title>Cytophagales bacterium Strain LB-30, isolated from soil.</title>
        <authorList>
            <person name="Liu B."/>
        </authorList>
    </citation>
    <scope>NUCLEOTIDE SEQUENCE</scope>
    <source>
        <strain evidence="1">LB-30</strain>
    </source>
</reference>
<keyword evidence="2" id="KW-1185">Reference proteome</keyword>